<dbReference type="EMBL" id="JBJUIK010000010">
    <property type="protein sequence ID" value="KAL3516534.1"/>
    <property type="molecule type" value="Genomic_DNA"/>
</dbReference>
<keyword evidence="2" id="KW-1185">Reference proteome</keyword>
<gene>
    <name evidence="1" type="ORF">ACH5RR_023436</name>
</gene>
<protein>
    <submittedName>
        <fullName evidence="1">Uncharacterized protein</fullName>
    </submittedName>
</protein>
<proteinExistence type="predicted"/>
<name>A0ABD2ZC73_9GENT</name>
<organism evidence="1 2">
    <name type="scientific">Cinchona calisaya</name>
    <dbReference type="NCBI Taxonomy" id="153742"/>
    <lineage>
        <taxon>Eukaryota</taxon>
        <taxon>Viridiplantae</taxon>
        <taxon>Streptophyta</taxon>
        <taxon>Embryophyta</taxon>
        <taxon>Tracheophyta</taxon>
        <taxon>Spermatophyta</taxon>
        <taxon>Magnoliopsida</taxon>
        <taxon>eudicotyledons</taxon>
        <taxon>Gunneridae</taxon>
        <taxon>Pentapetalae</taxon>
        <taxon>asterids</taxon>
        <taxon>lamiids</taxon>
        <taxon>Gentianales</taxon>
        <taxon>Rubiaceae</taxon>
        <taxon>Cinchonoideae</taxon>
        <taxon>Cinchoneae</taxon>
        <taxon>Cinchona</taxon>
    </lineage>
</organism>
<dbReference type="AlphaFoldDB" id="A0ABD2ZC73"/>
<comment type="caution">
    <text evidence="1">The sequence shown here is derived from an EMBL/GenBank/DDBJ whole genome shotgun (WGS) entry which is preliminary data.</text>
</comment>
<dbReference type="Proteomes" id="UP001630127">
    <property type="component" value="Unassembled WGS sequence"/>
</dbReference>
<reference evidence="1 2" key="1">
    <citation type="submission" date="2024-11" db="EMBL/GenBank/DDBJ databases">
        <title>A near-complete genome assembly of Cinchona calisaya.</title>
        <authorList>
            <person name="Lian D.C."/>
            <person name="Zhao X.W."/>
            <person name="Wei L."/>
        </authorList>
    </citation>
    <scope>NUCLEOTIDE SEQUENCE [LARGE SCALE GENOMIC DNA]</scope>
    <source>
        <tissue evidence="1">Nenye</tissue>
    </source>
</reference>
<evidence type="ECO:0000313" key="2">
    <source>
        <dbReference type="Proteomes" id="UP001630127"/>
    </source>
</evidence>
<evidence type="ECO:0000313" key="1">
    <source>
        <dbReference type="EMBL" id="KAL3516534.1"/>
    </source>
</evidence>
<accession>A0ABD2ZC73</accession>
<sequence length="84" mass="9510">MTQRYVDFGKTIAKEIVAMTGRWQTQCTQLAYQLYKTSMEWTRVDASFFPRFPTFPIWMKDDVADMVGADLPGVGGAAAHDEGR</sequence>